<dbReference type="Gene3D" id="3.30.470.10">
    <property type="match status" value="1"/>
</dbReference>
<dbReference type="Gene3D" id="3.20.10.10">
    <property type="entry name" value="D-amino Acid Aminotransferase, subunit A, domain 2"/>
    <property type="match status" value="1"/>
</dbReference>
<dbReference type="InterPro" id="IPR043132">
    <property type="entry name" value="BCAT-like_C"/>
</dbReference>
<organism evidence="2 3">
    <name type="scientific">Leptospira semungkisensis</name>
    <dbReference type="NCBI Taxonomy" id="2484985"/>
    <lineage>
        <taxon>Bacteria</taxon>
        <taxon>Pseudomonadati</taxon>
        <taxon>Spirochaetota</taxon>
        <taxon>Spirochaetia</taxon>
        <taxon>Leptospirales</taxon>
        <taxon>Leptospiraceae</taxon>
        <taxon>Leptospira</taxon>
    </lineage>
</organism>
<sequence length="611" mass="70503">MIPDLHHYPDRPFVFLGSGFSSEGFSILAEPNEILTTNRRSEVRKILLEIQDRLNKGKYAAGWISYEVGELFLSDNYEKDTQLQSEPLLWFGVFQEYHVVTEEELRAWEEKFQNHGYSAELDPGLHQTDYIEAIRKIKEYLYKGDVYQVNYTFPLKIKQRGSLEKFFFDIRKNQSVPYEAWIKMGNSISGERRDILSFSPELFWERNGAEIRTVPMKGTRARGRDEIEDEKLKSELLSSLKDRAENLMITDLLRNDLGRISELGSVQVSKLFSVEEYTTVFQMTSEVRSLLPKDANWMRVLEALFPGGSITGAPKKRAVEIIQELENLRGVYTGGIFFLSPEKETASIAIRTLELTEISPGKREGRMGVGSGITIESDAEIEWKECWSKAKFLRDPIESGNSFFIFTTMLCKRGTIYFLKDHKKRMMSSASQLDFTWKEEEWESSIRKILEKNQAKKGEAFRIRMQLFKDGSLLTEISEFVKGPKKGKVLFSKTKLDSLDPFLYHKTNIREIYSSEYEKASANGYLDVVYSNQEGHITEGAIHSLFLYLNGEWITPVLEQGLLPGIARKRWMKKLHAKEGIILKKDLESAKNILLVNSIRRARRVIGVDQE</sequence>
<comment type="caution">
    <text evidence="2">The sequence shown here is derived from an EMBL/GenBank/DDBJ whole genome shotgun (WGS) entry which is preliminary data.</text>
</comment>
<evidence type="ECO:0000313" key="2">
    <source>
        <dbReference type="EMBL" id="TGK07022.1"/>
    </source>
</evidence>
<keyword evidence="3" id="KW-1185">Reference proteome</keyword>
<dbReference type="Proteomes" id="UP000297453">
    <property type="component" value="Unassembled WGS sequence"/>
</dbReference>
<name>A0A4R9G629_9LEPT</name>
<dbReference type="NCBIfam" id="TIGR00553">
    <property type="entry name" value="pabB"/>
    <property type="match status" value="1"/>
</dbReference>
<gene>
    <name evidence="2" type="primary">pabB</name>
    <name evidence="2" type="ORF">EHO59_02590</name>
</gene>
<dbReference type="SUPFAM" id="SSF56322">
    <property type="entry name" value="ADC synthase"/>
    <property type="match status" value="1"/>
</dbReference>
<dbReference type="InterPro" id="IPR043131">
    <property type="entry name" value="BCAT-like_N"/>
</dbReference>
<dbReference type="GO" id="GO:0000162">
    <property type="term" value="P:L-tryptophan biosynthetic process"/>
    <property type="evidence" value="ECO:0007669"/>
    <property type="project" value="TreeGrafter"/>
</dbReference>
<protein>
    <submittedName>
        <fullName evidence="2">Aminodeoxychorismate synthase component I</fullName>
        <ecNumber evidence="2">2.6.1.85</ecNumber>
    </submittedName>
</protein>
<dbReference type="Pfam" id="PF00425">
    <property type="entry name" value="Chorismate_bind"/>
    <property type="match status" value="1"/>
</dbReference>
<dbReference type="AlphaFoldDB" id="A0A4R9G629"/>
<dbReference type="PANTHER" id="PTHR11236:SF50">
    <property type="entry name" value="AMINODEOXYCHORISMATE SYNTHASE COMPONENT 1"/>
    <property type="match status" value="1"/>
</dbReference>
<dbReference type="PRINTS" id="PR00095">
    <property type="entry name" value="ANTSNTHASEI"/>
</dbReference>
<dbReference type="Pfam" id="PF01063">
    <property type="entry name" value="Aminotran_4"/>
    <property type="match status" value="1"/>
</dbReference>
<evidence type="ECO:0000259" key="1">
    <source>
        <dbReference type="Pfam" id="PF00425"/>
    </source>
</evidence>
<dbReference type="InterPro" id="IPR015890">
    <property type="entry name" value="Chorismate_C"/>
</dbReference>
<dbReference type="GO" id="GO:0009396">
    <property type="term" value="P:folic acid-containing compound biosynthetic process"/>
    <property type="evidence" value="ECO:0007669"/>
    <property type="project" value="InterPro"/>
</dbReference>
<dbReference type="SUPFAM" id="SSF56752">
    <property type="entry name" value="D-aminoacid aminotransferase-like PLP-dependent enzymes"/>
    <property type="match status" value="1"/>
</dbReference>
<feature type="domain" description="Chorismate-utilising enzyme C-terminal" evidence="1">
    <location>
        <begin position="127"/>
        <end position="389"/>
    </location>
</feature>
<dbReference type="EC" id="2.6.1.85" evidence="2"/>
<dbReference type="InterPro" id="IPR005802">
    <property type="entry name" value="ADC_synth_comp_1"/>
</dbReference>
<dbReference type="OrthoDB" id="9803598at2"/>
<dbReference type="EMBL" id="RQEP01000005">
    <property type="protein sequence ID" value="TGK07022.1"/>
    <property type="molecule type" value="Genomic_DNA"/>
</dbReference>
<dbReference type="InterPro" id="IPR019999">
    <property type="entry name" value="Anth_synth_I-like"/>
</dbReference>
<dbReference type="InterPro" id="IPR036038">
    <property type="entry name" value="Aminotransferase-like"/>
</dbReference>
<reference evidence="2" key="1">
    <citation type="journal article" date="2019" name="PLoS Negl. Trop. Dis.">
        <title>Revisiting the worldwide diversity of Leptospira species in the environment.</title>
        <authorList>
            <person name="Vincent A.T."/>
            <person name="Schiettekatte O."/>
            <person name="Bourhy P."/>
            <person name="Veyrier F.J."/>
            <person name="Picardeau M."/>
        </authorList>
    </citation>
    <scope>NUCLEOTIDE SEQUENCE [LARGE SCALE GENOMIC DNA]</scope>
    <source>
        <strain evidence="2">SSS9</strain>
    </source>
</reference>
<keyword evidence="2" id="KW-0808">Transferase</keyword>
<evidence type="ECO:0000313" key="3">
    <source>
        <dbReference type="Proteomes" id="UP000297453"/>
    </source>
</evidence>
<dbReference type="Gene3D" id="3.60.120.10">
    <property type="entry name" value="Anthranilate synthase"/>
    <property type="match status" value="1"/>
</dbReference>
<dbReference type="InterPro" id="IPR005801">
    <property type="entry name" value="ADC_synthase"/>
</dbReference>
<dbReference type="PANTHER" id="PTHR11236">
    <property type="entry name" value="AMINOBENZOATE/ANTHRANILATE SYNTHASE"/>
    <property type="match status" value="1"/>
</dbReference>
<dbReference type="InterPro" id="IPR001544">
    <property type="entry name" value="Aminotrans_IV"/>
</dbReference>
<proteinExistence type="predicted"/>
<dbReference type="GO" id="GO:0046820">
    <property type="term" value="F:4-amino-4-deoxychorismate synthase activity"/>
    <property type="evidence" value="ECO:0007669"/>
    <property type="project" value="UniProtKB-EC"/>
</dbReference>
<keyword evidence="2" id="KW-0032">Aminotransferase</keyword>
<accession>A0A4R9G629</accession>